<proteinExistence type="predicted"/>
<name>A0A2A7M4G5_ECOLX</name>
<evidence type="ECO:0000313" key="2">
    <source>
        <dbReference type="Proteomes" id="UP000460654"/>
    </source>
</evidence>
<evidence type="ECO:0000313" key="1">
    <source>
        <dbReference type="EMBL" id="TXU37471.1"/>
    </source>
</evidence>
<dbReference type="EMBL" id="QYOH01000003">
    <property type="protein sequence ID" value="TXU37471.1"/>
    <property type="molecule type" value="Genomic_DNA"/>
</dbReference>
<sequence length="49" mass="5829">MMFAIDCEMPCLIDYRGAPLYLLYQIKNHAIHTTKRDLQFVSQNMSIFF</sequence>
<accession>A0A2A7M4G5</accession>
<protein>
    <submittedName>
        <fullName evidence="1">Uncharacterized protein</fullName>
    </submittedName>
</protein>
<dbReference type="Proteomes" id="UP000460654">
    <property type="component" value="Unassembled WGS sequence"/>
</dbReference>
<reference evidence="1 2" key="1">
    <citation type="submission" date="2018-09" db="EMBL/GenBank/DDBJ databases">
        <title>Persistent metagenomic signatures of early life antibiotic treatment in the infant gut microbiota and resistome.</title>
        <authorList>
            <person name="Gasparrini A.J."/>
        </authorList>
    </citation>
    <scope>NUCLEOTIDE SEQUENCE [LARGE SCALE GENOMIC DNA]</scope>
    <source>
        <strain evidence="1 2">T0181B.E-10</strain>
    </source>
</reference>
<comment type="caution">
    <text evidence="1">The sequence shown here is derived from an EMBL/GenBank/DDBJ whole genome shotgun (WGS) entry which is preliminary data.</text>
</comment>
<gene>
    <name evidence="1" type="ORF">D4N09_05195</name>
</gene>
<organism evidence="1 2">
    <name type="scientific">Escherichia coli</name>
    <dbReference type="NCBI Taxonomy" id="562"/>
    <lineage>
        <taxon>Bacteria</taxon>
        <taxon>Pseudomonadati</taxon>
        <taxon>Pseudomonadota</taxon>
        <taxon>Gammaproteobacteria</taxon>
        <taxon>Enterobacterales</taxon>
        <taxon>Enterobacteriaceae</taxon>
        <taxon>Escherichia</taxon>
    </lineage>
</organism>
<dbReference type="AlphaFoldDB" id="A0A2A7M4G5"/>